<protein>
    <submittedName>
        <fullName evidence="1">Uncharacterized protein</fullName>
    </submittedName>
</protein>
<dbReference type="EMBL" id="LR796509">
    <property type="protein sequence ID" value="CAB4149133.1"/>
    <property type="molecule type" value="Genomic_DNA"/>
</dbReference>
<organism evidence="1">
    <name type="scientific">uncultured Caudovirales phage</name>
    <dbReference type="NCBI Taxonomy" id="2100421"/>
    <lineage>
        <taxon>Viruses</taxon>
        <taxon>Duplodnaviria</taxon>
        <taxon>Heunggongvirae</taxon>
        <taxon>Uroviricota</taxon>
        <taxon>Caudoviricetes</taxon>
        <taxon>Peduoviridae</taxon>
        <taxon>Maltschvirus</taxon>
        <taxon>Maltschvirus maltsch</taxon>
    </lineage>
</organism>
<reference evidence="1" key="1">
    <citation type="submission" date="2020-04" db="EMBL/GenBank/DDBJ databases">
        <authorList>
            <person name="Chiriac C."/>
            <person name="Salcher M."/>
            <person name="Ghai R."/>
            <person name="Kavagutti S V."/>
        </authorList>
    </citation>
    <scope>NUCLEOTIDE SEQUENCE</scope>
</reference>
<evidence type="ECO:0000313" key="2">
    <source>
        <dbReference type="EMBL" id="CAB4154089.1"/>
    </source>
</evidence>
<gene>
    <name evidence="1" type="ORF">UFOVP534_47</name>
    <name evidence="2" type="ORF">UFOVP637_20</name>
</gene>
<proteinExistence type="predicted"/>
<sequence length="420" mass="44913">MPGTPHLGVSIDFASGPSFGNPLILGDISTPLGTGVLADAPSDVVDISDITLQVSIRRGRNRILDKFEAGSATVVLDDTTGAWNPSNTSGPYYGKLVPLRKIRIWADYDNGSGTQRYYLFSGYITSYDTSFAVGVDGVSRVALKCIDGFRLLNNTAISTVVGTSAGQLSGARINNLLDVASWPSSLRAIDNGSSTLQADSGADRDLLTAIQLCEISDFGGFFINTQGSATFYSRDTISKKADTTPTVYSDDGSGISYQGIDFAFDDTLLVNDVFVSRANGGTANVYDQTSIDTYFIHSGKRENILVQTDAEALDQATMILQARKDAILRIDSMTLNLFDPTETARITAGLSSEIFDLVNITKSVPGGSTVTRELFVQGIQTDATPRSWKTTLLTSEPIIQAFILDSTTDQGKLGSGILSY</sequence>
<dbReference type="EMBL" id="LR796609">
    <property type="protein sequence ID" value="CAB4154089.1"/>
    <property type="molecule type" value="Genomic_DNA"/>
</dbReference>
<accession>A0A6J5MVW6</accession>
<name>A0A6J5MVW6_9CAUD</name>
<evidence type="ECO:0000313" key="1">
    <source>
        <dbReference type="EMBL" id="CAB4149133.1"/>
    </source>
</evidence>